<evidence type="ECO:0000256" key="1">
    <source>
        <dbReference type="SAM" id="Coils"/>
    </source>
</evidence>
<dbReference type="EMBL" id="QFFJ01000002">
    <property type="protein sequence ID" value="RBL89760.1"/>
    <property type="molecule type" value="Genomic_DNA"/>
</dbReference>
<keyword evidence="1" id="KW-0175">Coiled coil</keyword>
<organism evidence="2 3">
    <name type="scientific">Chitinophaga flava</name>
    <dbReference type="NCBI Taxonomy" id="2259036"/>
    <lineage>
        <taxon>Bacteria</taxon>
        <taxon>Pseudomonadati</taxon>
        <taxon>Bacteroidota</taxon>
        <taxon>Chitinophagia</taxon>
        <taxon>Chitinophagales</taxon>
        <taxon>Chitinophagaceae</taxon>
        <taxon>Chitinophaga</taxon>
    </lineage>
</organism>
<dbReference type="OrthoDB" id="787755at2"/>
<dbReference type="RefSeq" id="WP_113618507.1">
    <property type="nucleotide sequence ID" value="NZ_QFFJ01000002.1"/>
</dbReference>
<dbReference type="AlphaFoldDB" id="A0A365XUD2"/>
<evidence type="ECO:0000313" key="2">
    <source>
        <dbReference type="EMBL" id="RBL89760.1"/>
    </source>
</evidence>
<evidence type="ECO:0000313" key="3">
    <source>
        <dbReference type="Proteomes" id="UP000253410"/>
    </source>
</evidence>
<dbReference type="Proteomes" id="UP000253410">
    <property type="component" value="Unassembled WGS sequence"/>
</dbReference>
<feature type="coiled-coil region" evidence="1">
    <location>
        <begin position="68"/>
        <end position="117"/>
    </location>
</feature>
<protein>
    <submittedName>
        <fullName evidence="2">Uncharacterized protein</fullName>
    </submittedName>
</protein>
<reference evidence="2 3" key="1">
    <citation type="submission" date="2018-05" db="EMBL/GenBank/DDBJ databases">
        <title>Chitinophaga sp. K3CV102501T nov., isolated from isolated from a monsoon evergreen broad-leaved forest soil.</title>
        <authorList>
            <person name="Lv Y."/>
        </authorList>
    </citation>
    <scope>NUCLEOTIDE SEQUENCE [LARGE SCALE GENOMIC DNA]</scope>
    <source>
        <strain evidence="2 3">GDMCC 1.1325</strain>
    </source>
</reference>
<comment type="caution">
    <text evidence="2">The sequence shown here is derived from an EMBL/GenBank/DDBJ whole genome shotgun (WGS) entry which is preliminary data.</text>
</comment>
<name>A0A365XUD2_9BACT</name>
<accession>A0A365XUD2</accession>
<keyword evidence="3" id="KW-1185">Reference proteome</keyword>
<proteinExistence type="predicted"/>
<gene>
    <name evidence="2" type="ORF">DF182_25045</name>
</gene>
<sequence>MSSTNVNLGQYDMVLALSQSKINFEIGMLHKQRVINPDWQFLTSADGKTHLNSSDSSFAAVKKGWLDKNEYEKKKQQLEAELDRIQTEVEDAPAEKKIELRRQRDQKKAEIKAVDDQEKAAAKYQVLMDTTIDVPKIELINGSHTELMFNLPIISGKLSYLNGQEIANVDLAGMCYAFKVSIGKIKITTDGMYLIDDAKKTELRKGGLNDNDFTIESILLDFQNTNVSQYSQENSKLPKDATHLTNLQISVTNYFKTIANNTNPYVLGYAIQKNKPAAREKPMLYPTGASFSTSASQEKRAAGFNFLLLTENHQFPSGPTAGRIDKSLIENVKDHTATANGVIGINYDTFINVYLNQLHASVIDTFDQAFKKSFPDFYGSHKAKGDDEVFSFSKPGLSMTFNLKRGRLKDESDNYIHLSYEITVSGNVHKEVPIEIFGGLINTKKTVGVDQKFSTKGNYELEGKKGAAGSLSIKLGASNQGKLEIVSNYQPPSIGRDTEKPDAGSIFKTVWLTLARFINPFGLVGALVTLFVTDDPHKNIVKFDGDVFKPFDFDALKDFSNKVVLPGSNVYTFKNVRLLNGDLNSNDAVLFDIAYAVASN</sequence>